<organism evidence="4 5">
    <name type="scientific">Streptomyces kaniharaensis</name>
    <dbReference type="NCBI Taxonomy" id="212423"/>
    <lineage>
        <taxon>Bacteria</taxon>
        <taxon>Bacillati</taxon>
        <taxon>Actinomycetota</taxon>
        <taxon>Actinomycetes</taxon>
        <taxon>Kitasatosporales</taxon>
        <taxon>Streptomycetaceae</taxon>
        <taxon>Streptomyces</taxon>
    </lineage>
</organism>
<sequence length="196" mass="20256">MAGQRARTPYQEAGPRPAEPAAPAQRSSADAGEPVAARGMRARRVGAASRRRQQAQRRSGVPTVLAAVGLPVLGAVADELGGPGVGRYFAIAAVLGTALAAALCGRAGRWWVVTAAPLVVLVTAAGTEYLWNGDKYQGRKLGTGALRWVVGAFPVMAAAVGAALLVVVVKAVLDRRGLPESRADRGGTTDRRSRRG</sequence>
<feature type="transmembrane region" description="Helical" evidence="2">
    <location>
        <begin position="59"/>
        <end position="76"/>
    </location>
</feature>
<evidence type="ECO:0000256" key="1">
    <source>
        <dbReference type="SAM" id="MobiDB-lite"/>
    </source>
</evidence>
<accession>A0A6N7L1V2</accession>
<dbReference type="RefSeq" id="WP_153471232.1">
    <property type="nucleotide sequence ID" value="NZ_WBOF01000006.1"/>
</dbReference>
<keyword evidence="5" id="KW-1185">Reference proteome</keyword>
<evidence type="ECO:0000313" key="4">
    <source>
        <dbReference type="EMBL" id="MQS17750.1"/>
    </source>
</evidence>
<evidence type="ECO:0000313" key="5">
    <source>
        <dbReference type="Proteomes" id="UP000450000"/>
    </source>
</evidence>
<feature type="domain" description="DUF6542" evidence="3">
    <location>
        <begin position="63"/>
        <end position="176"/>
    </location>
</feature>
<dbReference type="AlphaFoldDB" id="A0A6N7L1V2"/>
<evidence type="ECO:0000256" key="2">
    <source>
        <dbReference type="SAM" id="Phobius"/>
    </source>
</evidence>
<gene>
    <name evidence="4" type="ORF">F7Q99_37575</name>
</gene>
<proteinExistence type="predicted"/>
<feature type="region of interest" description="Disordered" evidence="1">
    <location>
        <begin position="1"/>
        <end position="58"/>
    </location>
</feature>
<protein>
    <recommendedName>
        <fullName evidence="3">DUF6542 domain-containing protein</fullName>
    </recommendedName>
</protein>
<name>A0A6N7L1V2_9ACTN</name>
<dbReference type="EMBL" id="WBOF01000006">
    <property type="protein sequence ID" value="MQS17750.1"/>
    <property type="molecule type" value="Genomic_DNA"/>
</dbReference>
<feature type="compositionally biased region" description="Basic residues" evidence="1">
    <location>
        <begin position="40"/>
        <end position="55"/>
    </location>
</feature>
<dbReference type="InterPro" id="IPR046672">
    <property type="entry name" value="DUF6542"/>
</dbReference>
<feature type="transmembrane region" description="Helical" evidence="2">
    <location>
        <begin position="88"/>
        <end position="104"/>
    </location>
</feature>
<feature type="compositionally biased region" description="Low complexity" evidence="1">
    <location>
        <begin position="11"/>
        <end position="39"/>
    </location>
</feature>
<dbReference type="Pfam" id="PF20177">
    <property type="entry name" value="DUF6542"/>
    <property type="match status" value="1"/>
</dbReference>
<feature type="transmembrane region" description="Helical" evidence="2">
    <location>
        <begin position="111"/>
        <end position="131"/>
    </location>
</feature>
<keyword evidence="2" id="KW-0812">Transmembrane</keyword>
<reference evidence="4 5" key="1">
    <citation type="submission" date="2019-09" db="EMBL/GenBank/DDBJ databases">
        <title>Genome Sequences of Streptomyces kaniharaensis ATCC 21070.</title>
        <authorList>
            <person name="Zhu W."/>
            <person name="De Crecy-Lagard V."/>
            <person name="Richards N.G."/>
        </authorList>
    </citation>
    <scope>NUCLEOTIDE SEQUENCE [LARGE SCALE GENOMIC DNA]</scope>
    <source>
        <strain evidence="4 5">SF-557</strain>
    </source>
</reference>
<evidence type="ECO:0000259" key="3">
    <source>
        <dbReference type="Pfam" id="PF20177"/>
    </source>
</evidence>
<keyword evidence="2" id="KW-1133">Transmembrane helix</keyword>
<dbReference type="Proteomes" id="UP000450000">
    <property type="component" value="Unassembled WGS sequence"/>
</dbReference>
<comment type="caution">
    <text evidence="4">The sequence shown here is derived from an EMBL/GenBank/DDBJ whole genome shotgun (WGS) entry which is preliminary data.</text>
</comment>
<keyword evidence="2" id="KW-0472">Membrane</keyword>
<feature type="transmembrane region" description="Helical" evidence="2">
    <location>
        <begin position="151"/>
        <end position="173"/>
    </location>
</feature>